<dbReference type="InterPro" id="IPR036875">
    <property type="entry name" value="Znf_CCHC_sf"/>
</dbReference>
<comment type="caution">
    <text evidence="1">The sequence shown here is derived from an EMBL/GenBank/DDBJ whole genome shotgun (WGS) entry which is preliminary data.</text>
</comment>
<evidence type="ECO:0000313" key="2">
    <source>
        <dbReference type="Proteomes" id="UP000257109"/>
    </source>
</evidence>
<dbReference type="EMBL" id="QJKJ01017822">
    <property type="protein sequence ID" value="RDX58115.1"/>
    <property type="molecule type" value="Genomic_DNA"/>
</dbReference>
<dbReference type="Proteomes" id="UP000257109">
    <property type="component" value="Unassembled WGS sequence"/>
</dbReference>
<dbReference type="GO" id="GO:0003676">
    <property type="term" value="F:nucleic acid binding"/>
    <property type="evidence" value="ECO:0007669"/>
    <property type="project" value="InterPro"/>
</dbReference>
<reference evidence="1" key="1">
    <citation type="submission" date="2018-05" db="EMBL/GenBank/DDBJ databases">
        <title>Draft genome of Mucuna pruriens seed.</title>
        <authorList>
            <person name="Nnadi N.E."/>
            <person name="Vos R."/>
            <person name="Hasami M.H."/>
            <person name="Devisetty U.K."/>
            <person name="Aguiy J.C."/>
        </authorList>
    </citation>
    <scope>NUCLEOTIDE SEQUENCE [LARGE SCALE GENOMIC DNA]</scope>
    <source>
        <strain evidence="1">JCA_2017</strain>
    </source>
</reference>
<sequence>GSMIMADYVAKFKELSRHFPHYQNEAEERSKIFYEDHKARVVSYKKFGSQSLYKMYFSLPSGYSSNHWGSQGTVPTQFEGGSSSRGTASSTSLRCMKYGKLGHYAKQCSYKDKQGHIGRSYTISKKDQYNVGGSSQGSRSKTTKRVFTVSGTKASYLGNPMQEILGNENSYRKESIVTP</sequence>
<gene>
    <name evidence="1" type="ORF">CR513_62593</name>
</gene>
<dbReference type="AlphaFoldDB" id="A0A371DZY7"/>
<organism evidence="1 2">
    <name type="scientific">Mucuna pruriens</name>
    <name type="common">Velvet bean</name>
    <name type="synonym">Dolichos pruriens</name>
    <dbReference type="NCBI Taxonomy" id="157652"/>
    <lineage>
        <taxon>Eukaryota</taxon>
        <taxon>Viridiplantae</taxon>
        <taxon>Streptophyta</taxon>
        <taxon>Embryophyta</taxon>
        <taxon>Tracheophyta</taxon>
        <taxon>Spermatophyta</taxon>
        <taxon>Magnoliopsida</taxon>
        <taxon>eudicotyledons</taxon>
        <taxon>Gunneridae</taxon>
        <taxon>Pentapetalae</taxon>
        <taxon>rosids</taxon>
        <taxon>fabids</taxon>
        <taxon>Fabales</taxon>
        <taxon>Fabaceae</taxon>
        <taxon>Papilionoideae</taxon>
        <taxon>50 kb inversion clade</taxon>
        <taxon>NPAAA clade</taxon>
        <taxon>indigoferoid/millettioid clade</taxon>
        <taxon>Phaseoleae</taxon>
        <taxon>Mucuna</taxon>
    </lineage>
</organism>
<evidence type="ECO:0000313" key="1">
    <source>
        <dbReference type="EMBL" id="RDX58115.1"/>
    </source>
</evidence>
<name>A0A371DZY7_MUCPR</name>
<proteinExistence type="predicted"/>
<dbReference type="SUPFAM" id="SSF57756">
    <property type="entry name" value="Retrovirus zinc finger-like domains"/>
    <property type="match status" value="1"/>
</dbReference>
<protein>
    <recommendedName>
        <fullName evidence="3">CCHC-type domain-containing protein</fullName>
    </recommendedName>
</protein>
<accession>A0A371DZY7</accession>
<dbReference type="GO" id="GO:0008270">
    <property type="term" value="F:zinc ion binding"/>
    <property type="evidence" value="ECO:0007669"/>
    <property type="project" value="InterPro"/>
</dbReference>
<keyword evidence="2" id="KW-1185">Reference proteome</keyword>
<evidence type="ECO:0008006" key="3">
    <source>
        <dbReference type="Google" id="ProtNLM"/>
    </source>
</evidence>
<feature type="non-terminal residue" evidence="1">
    <location>
        <position position="1"/>
    </location>
</feature>